<organism evidence="2 3">
    <name type="scientific">Desulfamplus magnetovallimortis</name>
    <dbReference type="NCBI Taxonomy" id="1246637"/>
    <lineage>
        <taxon>Bacteria</taxon>
        <taxon>Pseudomonadati</taxon>
        <taxon>Thermodesulfobacteriota</taxon>
        <taxon>Desulfobacteria</taxon>
        <taxon>Desulfobacterales</taxon>
        <taxon>Desulfobacteraceae</taxon>
        <taxon>Desulfamplus</taxon>
    </lineage>
</organism>
<name>A0A1W1HF31_9BACT</name>
<keyword evidence="1" id="KW-0472">Membrane</keyword>
<feature type="transmembrane region" description="Helical" evidence="1">
    <location>
        <begin position="12"/>
        <end position="33"/>
    </location>
</feature>
<evidence type="ECO:0000313" key="2">
    <source>
        <dbReference type="EMBL" id="SLM31008.1"/>
    </source>
</evidence>
<gene>
    <name evidence="2" type="ORF">MTBBW1_260009</name>
</gene>
<evidence type="ECO:0000256" key="1">
    <source>
        <dbReference type="SAM" id="Phobius"/>
    </source>
</evidence>
<keyword evidence="1" id="KW-1133">Transmembrane helix</keyword>
<dbReference type="STRING" id="1246637.MTBBW1_260009"/>
<keyword evidence="1" id="KW-0812">Transmembrane</keyword>
<evidence type="ECO:0000313" key="3">
    <source>
        <dbReference type="Proteomes" id="UP000191931"/>
    </source>
</evidence>
<dbReference type="AlphaFoldDB" id="A0A1W1HF31"/>
<protein>
    <submittedName>
        <fullName evidence="2">Uncharacterized protein</fullName>
    </submittedName>
</protein>
<keyword evidence="3" id="KW-1185">Reference proteome</keyword>
<dbReference type="Proteomes" id="UP000191931">
    <property type="component" value="Unassembled WGS sequence"/>
</dbReference>
<reference evidence="2 3" key="1">
    <citation type="submission" date="2017-03" db="EMBL/GenBank/DDBJ databases">
        <authorList>
            <person name="Afonso C.L."/>
            <person name="Miller P.J."/>
            <person name="Scott M.A."/>
            <person name="Spackman E."/>
            <person name="Goraichik I."/>
            <person name="Dimitrov K.M."/>
            <person name="Suarez D.L."/>
            <person name="Swayne D.E."/>
        </authorList>
    </citation>
    <scope>NUCLEOTIDE SEQUENCE [LARGE SCALE GENOMIC DNA]</scope>
    <source>
        <strain evidence="2">PRJEB14757</strain>
    </source>
</reference>
<dbReference type="EMBL" id="FWEV01000179">
    <property type="protein sequence ID" value="SLM31008.1"/>
    <property type="molecule type" value="Genomic_DNA"/>
</dbReference>
<accession>A0A1W1HF31</accession>
<proteinExistence type="predicted"/>
<sequence length="51" mass="6189">MKLFVNYNLQKQYYCIFFVWLYGRYSCLIFVNLGNPDSDSFDKAQDVYMKV</sequence>